<dbReference type="PANTHER" id="PTHR22726">
    <property type="entry name" value="METALLOENDOPEPTIDASE OMA1"/>
    <property type="match status" value="1"/>
</dbReference>
<dbReference type="InterPro" id="IPR051156">
    <property type="entry name" value="Mito/Outer_Membr_Metalloprot"/>
</dbReference>
<dbReference type="GO" id="GO:0051603">
    <property type="term" value="P:proteolysis involved in protein catabolic process"/>
    <property type="evidence" value="ECO:0007669"/>
    <property type="project" value="TreeGrafter"/>
</dbReference>
<reference evidence="9 10" key="1">
    <citation type="submission" date="2019-04" db="EMBL/GenBank/DDBJ databases">
        <title>Reference strain of H23.</title>
        <authorList>
            <person name="Luo X."/>
        </authorList>
    </citation>
    <scope>NUCLEOTIDE SEQUENCE [LARGE SCALE GENOMIC DNA]</scope>
    <source>
        <strain evidence="9 10">H23</strain>
    </source>
</reference>
<evidence type="ECO:0000259" key="8">
    <source>
        <dbReference type="Pfam" id="PF01435"/>
    </source>
</evidence>
<evidence type="ECO:0000256" key="7">
    <source>
        <dbReference type="SAM" id="SignalP"/>
    </source>
</evidence>
<dbReference type="Proteomes" id="UP000308707">
    <property type="component" value="Unassembled WGS sequence"/>
</dbReference>
<dbReference type="AlphaFoldDB" id="A0A4U5JSP9"/>
<keyword evidence="2" id="KW-0645">Protease</keyword>
<evidence type="ECO:0000313" key="9">
    <source>
        <dbReference type="EMBL" id="TKR32814.1"/>
    </source>
</evidence>
<protein>
    <recommendedName>
        <fullName evidence="8">Peptidase M48 domain-containing protein</fullName>
    </recommendedName>
</protein>
<sequence length="459" mass="48969">MRSFRKRPNHEGETMRASRILLILLACAGAAFATGQKAELDAVVSKPSVDVRSHPDFASARVATLKRNAPVKIAAQQGLWYRLALADKPGYVRVNDVRVAYAGVAANDNSVLFSGKSGAGRASETAGVRGLDENDLRTAYANGAQLAKMESYRVSPAAAAAYAGSHRLADTTVAYATELQPADGNKSGGMTQAQKKSGFALARGLLSQIGGGLSGKADSAADVAESTIGKSEAEQSEEEQALGPLLAARILGARPLWQDDAAQRRVNTIGRWVASHSSRPQLPWTFGVIDSADVNAFAAPGGYVLMTRGLYQLLDSDAEVAAVLGHEISHIVQRDHYNVIRKQEIASTGKSAALRNVRTGGGIAGGYAREFVERNGAAVMLTSLDRGAEYRSDEAAQVYLARSGYNPLALYSVLQKMASLGNQSARMAQMFKTHPALGDRLDQIDRRGYGALERYTDRQ</sequence>
<dbReference type="InterPro" id="IPR001915">
    <property type="entry name" value="Peptidase_M48"/>
</dbReference>
<dbReference type="OrthoDB" id="9810445at2"/>
<comment type="cofactor">
    <cofactor evidence="1">
        <name>Zn(2+)</name>
        <dbReference type="ChEBI" id="CHEBI:29105"/>
    </cofactor>
</comment>
<keyword evidence="4" id="KW-0378">Hydrolase</keyword>
<keyword evidence="7" id="KW-0732">Signal</keyword>
<dbReference type="Gene3D" id="2.30.30.40">
    <property type="entry name" value="SH3 Domains"/>
    <property type="match status" value="1"/>
</dbReference>
<organism evidence="9 10">
    <name type="scientific">Luteimonas gilva</name>
    <dbReference type="NCBI Taxonomy" id="2572684"/>
    <lineage>
        <taxon>Bacteria</taxon>
        <taxon>Pseudomonadati</taxon>
        <taxon>Pseudomonadota</taxon>
        <taxon>Gammaproteobacteria</taxon>
        <taxon>Lysobacterales</taxon>
        <taxon>Lysobacteraceae</taxon>
        <taxon>Luteimonas</taxon>
    </lineage>
</organism>
<dbReference type="GO" id="GO:0004222">
    <property type="term" value="F:metalloendopeptidase activity"/>
    <property type="evidence" value="ECO:0007669"/>
    <property type="project" value="InterPro"/>
</dbReference>
<evidence type="ECO:0000256" key="6">
    <source>
        <dbReference type="ARBA" id="ARBA00023049"/>
    </source>
</evidence>
<dbReference type="Pfam" id="PF01435">
    <property type="entry name" value="Peptidase_M48"/>
    <property type="match status" value="1"/>
</dbReference>
<gene>
    <name evidence="9" type="ORF">FCE95_00305</name>
</gene>
<feature type="domain" description="Peptidase M48" evidence="8">
    <location>
        <begin position="262"/>
        <end position="446"/>
    </location>
</feature>
<name>A0A4U5JSP9_9GAMM</name>
<dbReference type="Gene3D" id="3.30.2010.10">
    <property type="entry name" value="Metalloproteases ('zincins'), catalytic domain"/>
    <property type="match status" value="1"/>
</dbReference>
<evidence type="ECO:0000256" key="4">
    <source>
        <dbReference type="ARBA" id="ARBA00022801"/>
    </source>
</evidence>
<dbReference type="GO" id="GO:0016020">
    <property type="term" value="C:membrane"/>
    <property type="evidence" value="ECO:0007669"/>
    <property type="project" value="TreeGrafter"/>
</dbReference>
<comment type="caution">
    <text evidence="9">The sequence shown here is derived from an EMBL/GenBank/DDBJ whole genome shotgun (WGS) entry which is preliminary data.</text>
</comment>
<feature type="chain" id="PRO_5020918542" description="Peptidase M48 domain-containing protein" evidence="7">
    <location>
        <begin position="34"/>
        <end position="459"/>
    </location>
</feature>
<evidence type="ECO:0000256" key="2">
    <source>
        <dbReference type="ARBA" id="ARBA00022670"/>
    </source>
</evidence>
<evidence type="ECO:0000313" key="10">
    <source>
        <dbReference type="Proteomes" id="UP000308707"/>
    </source>
</evidence>
<keyword evidence="5" id="KW-0862">Zinc</keyword>
<dbReference type="EMBL" id="SZUA01000001">
    <property type="protein sequence ID" value="TKR32814.1"/>
    <property type="molecule type" value="Genomic_DNA"/>
</dbReference>
<keyword evidence="3" id="KW-0479">Metal-binding</keyword>
<evidence type="ECO:0000256" key="3">
    <source>
        <dbReference type="ARBA" id="ARBA00022723"/>
    </source>
</evidence>
<dbReference type="GO" id="GO:0046872">
    <property type="term" value="F:metal ion binding"/>
    <property type="evidence" value="ECO:0007669"/>
    <property type="project" value="UniProtKB-KW"/>
</dbReference>
<proteinExistence type="predicted"/>
<evidence type="ECO:0000256" key="1">
    <source>
        <dbReference type="ARBA" id="ARBA00001947"/>
    </source>
</evidence>
<evidence type="ECO:0000256" key="5">
    <source>
        <dbReference type="ARBA" id="ARBA00022833"/>
    </source>
</evidence>
<feature type="signal peptide" evidence="7">
    <location>
        <begin position="1"/>
        <end position="33"/>
    </location>
</feature>
<keyword evidence="10" id="KW-1185">Reference proteome</keyword>
<accession>A0A4U5JSP9</accession>
<dbReference type="PANTHER" id="PTHR22726:SF1">
    <property type="entry name" value="METALLOENDOPEPTIDASE OMA1, MITOCHONDRIAL"/>
    <property type="match status" value="1"/>
</dbReference>
<keyword evidence="6" id="KW-0482">Metalloprotease</keyword>